<gene>
    <name evidence="2" type="ORF">G7058_05135</name>
</gene>
<proteinExistence type="predicted"/>
<organism evidence="2 3">
    <name type="scientific">Jeotgalibaca porci</name>
    <dbReference type="NCBI Taxonomy" id="1868793"/>
    <lineage>
        <taxon>Bacteria</taxon>
        <taxon>Bacillati</taxon>
        <taxon>Bacillota</taxon>
        <taxon>Bacilli</taxon>
        <taxon>Lactobacillales</taxon>
        <taxon>Carnobacteriaceae</taxon>
        <taxon>Jeotgalibaca</taxon>
    </lineage>
</organism>
<keyword evidence="3" id="KW-1185">Reference proteome</keyword>
<dbReference type="GO" id="GO:0022857">
    <property type="term" value="F:transmembrane transporter activity"/>
    <property type="evidence" value="ECO:0007669"/>
    <property type="project" value="InterPro"/>
</dbReference>
<feature type="transmembrane region" description="Helical" evidence="1">
    <location>
        <begin position="133"/>
        <end position="157"/>
    </location>
</feature>
<dbReference type="RefSeq" id="WP_166062552.1">
    <property type="nucleotide sequence ID" value="NZ_CP049889.1"/>
</dbReference>
<dbReference type="GeneID" id="94552654"/>
<evidence type="ECO:0000313" key="2">
    <source>
        <dbReference type="EMBL" id="QIK51495.1"/>
    </source>
</evidence>
<dbReference type="InterPro" id="IPR024529">
    <property type="entry name" value="ECF_trnsprt_substrate-spec"/>
</dbReference>
<dbReference type="KEGG" id="jpo:G7058_05135"/>
<dbReference type="Gene3D" id="1.10.1760.20">
    <property type="match status" value="1"/>
</dbReference>
<sequence>MSTKRFDAKHIALLSILVALNYVGRVVFQFLPNVQPMTAILLILTLYLGVWDGLIVATLSLILSNMILGMGPWTFAQLFSYAVIILFTGFILRPIHSRRTKWIFVIFALLSGFFYGFVISLVSYRTYGMTNFWVYYSVGLPFDFAHALGNAGFYIILEPILRPLFEKLLKERTPNKKEAGI</sequence>
<keyword evidence="1" id="KW-1133">Transmembrane helix</keyword>
<dbReference type="Pfam" id="PF12822">
    <property type="entry name" value="ECF_trnsprt"/>
    <property type="match status" value="1"/>
</dbReference>
<protein>
    <submittedName>
        <fullName evidence="2">ECF transporter S component</fullName>
    </submittedName>
</protein>
<dbReference type="AlphaFoldDB" id="A0A6G7WGT3"/>
<name>A0A6G7WGT3_9LACT</name>
<accession>A0A6G7WGT3</accession>
<keyword evidence="1" id="KW-0472">Membrane</keyword>
<feature type="transmembrane region" description="Helical" evidence="1">
    <location>
        <begin position="12"/>
        <end position="28"/>
    </location>
</feature>
<feature type="transmembrane region" description="Helical" evidence="1">
    <location>
        <begin position="102"/>
        <end position="127"/>
    </location>
</feature>
<evidence type="ECO:0000313" key="3">
    <source>
        <dbReference type="Proteomes" id="UP000501830"/>
    </source>
</evidence>
<dbReference type="EMBL" id="CP049889">
    <property type="protein sequence ID" value="QIK51495.1"/>
    <property type="molecule type" value="Genomic_DNA"/>
</dbReference>
<evidence type="ECO:0000256" key="1">
    <source>
        <dbReference type="SAM" id="Phobius"/>
    </source>
</evidence>
<feature type="transmembrane region" description="Helical" evidence="1">
    <location>
        <begin position="75"/>
        <end position="95"/>
    </location>
</feature>
<dbReference type="Proteomes" id="UP000501830">
    <property type="component" value="Chromosome"/>
</dbReference>
<keyword evidence="1" id="KW-0812">Transmembrane</keyword>
<feature type="transmembrane region" description="Helical" evidence="1">
    <location>
        <begin position="40"/>
        <end position="63"/>
    </location>
</feature>
<reference evidence="2 3" key="1">
    <citation type="journal article" date="2017" name="Int. J. Syst. Evol. Microbiol.">
        <title>Jeotgalibaca porci sp. nov. and Jeotgalibaca arthritidis sp. nov., isolated from pigs, and emended description of the genus Jeotgalibaca.</title>
        <authorList>
            <person name="Zamora L."/>
            <person name="Perez-Sancho M."/>
            <person name="Dominguez L."/>
            <person name="Fernandez-Garayzabal J.F."/>
            <person name="Vela A.I."/>
        </authorList>
    </citation>
    <scope>NUCLEOTIDE SEQUENCE [LARGE SCALE GENOMIC DNA]</scope>
    <source>
        <strain evidence="2 3">CCUG 69148</strain>
    </source>
</reference>